<dbReference type="EMBL" id="CM020620">
    <property type="protein sequence ID" value="KAK1868879.1"/>
    <property type="molecule type" value="Genomic_DNA"/>
</dbReference>
<protein>
    <submittedName>
        <fullName evidence="1">Uncharacterized protein</fullName>
    </submittedName>
</protein>
<proteinExistence type="predicted"/>
<evidence type="ECO:0000313" key="1">
    <source>
        <dbReference type="EMBL" id="KAK1868879.1"/>
    </source>
</evidence>
<evidence type="ECO:0000313" key="2">
    <source>
        <dbReference type="Proteomes" id="UP000798662"/>
    </source>
</evidence>
<gene>
    <name evidence="1" type="ORF">I4F81_011361</name>
</gene>
<organism evidence="1 2">
    <name type="scientific">Pyropia yezoensis</name>
    <name type="common">Susabi-nori</name>
    <name type="synonym">Porphyra yezoensis</name>
    <dbReference type="NCBI Taxonomy" id="2788"/>
    <lineage>
        <taxon>Eukaryota</taxon>
        <taxon>Rhodophyta</taxon>
        <taxon>Bangiophyceae</taxon>
        <taxon>Bangiales</taxon>
        <taxon>Bangiaceae</taxon>
        <taxon>Pyropia</taxon>
    </lineage>
</organism>
<name>A0ACC3CF08_PYRYE</name>
<dbReference type="Proteomes" id="UP000798662">
    <property type="component" value="Chromosome 3"/>
</dbReference>
<comment type="caution">
    <text evidence="1">The sequence shown here is derived from an EMBL/GenBank/DDBJ whole genome shotgun (WGS) entry which is preliminary data.</text>
</comment>
<sequence length="452" mass="44301">MLFSSGTTGAPKGLIQGAGVFLNHAKEHVLHCDLTPASVLFFYSSPGAVVFKAPLSGAAEVPPVSSAATGVALALLSDAIHLSVTWSFSGLPTPVDLDVGIHLHEAPAGSNGPVLIPLTADVALKAGGTGGCGWTQVALNSAQADALVAGNLYLNVHTKGNPAGALRGQLRPAISGGSAADGEVVVGPTKDPDDGFFGEDDDTVGFPAADVPEATASADGDDVDGGFAGPSDGPVVEGGGAVGFPAVDEPEASNFPAVDVPEVTAPAADFDDDEGAFLSPSAGPWVGGDEAVGVPVVDEPDASAPAVGNDDVEDGFAGPSDGPAGEDDEAVGFPADGVPEASAPVDGGDAIATDGDDDGFFGDSTDGFESTDDGFESGSDGFESDSDGFESGDSDGDDGADDAVGGNVVAGQTTPPVPEGGDDDTTGPAAAPTVAADANATPTPYVVRVERM</sequence>
<reference evidence="1" key="1">
    <citation type="submission" date="2019-11" db="EMBL/GenBank/DDBJ databases">
        <title>Nori genome reveals adaptations in red seaweeds to the harsh intertidal environment.</title>
        <authorList>
            <person name="Wang D."/>
            <person name="Mao Y."/>
        </authorList>
    </citation>
    <scope>NUCLEOTIDE SEQUENCE</scope>
    <source>
        <tissue evidence="1">Gametophyte</tissue>
    </source>
</reference>
<keyword evidence="2" id="KW-1185">Reference proteome</keyword>
<accession>A0ACC3CF08</accession>